<name>A0A9P4YFQ2_9EURO</name>
<feature type="region of interest" description="Disordered" evidence="1">
    <location>
        <begin position="398"/>
        <end position="518"/>
    </location>
</feature>
<feature type="compositionally biased region" description="Polar residues" evidence="1">
    <location>
        <begin position="448"/>
        <end position="470"/>
    </location>
</feature>
<evidence type="ECO:0000256" key="1">
    <source>
        <dbReference type="SAM" id="MobiDB-lite"/>
    </source>
</evidence>
<feature type="compositionally biased region" description="Basic and acidic residues" evidence="1">
    <location>
        <begin position="19"/>
        <end position="66"/>
    </location>
</feature>
<evidence type="ECO:0000313" key="2">
    <source>
        <dbReference type="EMBL" id="KAF3894685.1"/>
    </source>
</evidence>
<accession>A0A9P4YFQ2</accession>
<dbReference type="SUPFAM" id="SSF56112">
    <property type="entry name" value="Protein kinase-like (PK-like)"/>
    <property type="match status" value="1"/>
</dbReference>
<reference evidence="2" key="1">
    <citation type="submission" date="2020-03" db="EMBL/GenBank/DDBJ databases">
        <title>Whole Genome Sequence of Trichophyton interdigitale from India.</title>
        <authorList>
            <person name="Kumar P."/>
        </authorList>
    </citation>
    <scope>NUCLEOTIDE SEQUENCE</scope>
    <source>
        <strain evidence="2">UCMS-IGIB-CI14</strain>
    </source>
</reference>
<feature type="compositionally biased region" description="Basic and acidic residues" evidence="1">
    <location>
        <begin position="754"/>
        <end position="770"/>
    </location>
</feature>
<dbReference type="Proteomes" id="UP000749309">
    <property type="component" value="Unassembled WGS sequence"/>
</dbReference>
<dbReference type="Gene3D" id="1.10.510.10">
    <property type="entry name" value="Transferase(Phosphotransferase) domain 1"/>
    <property type="match status" value="1"/>
</dbReference>
<dbReference type="PANTHER" id="PTHR37171">
    <property type="entry name" value="SERINE/THREONINE-PROTEIN KINASE YRZF-RELATED"/>
    <property type="match status" value="1"/>
</dbReference>
<feature type="compositionally biased region" description="Low complexity" evidence="1">
    <location>
        <begin position="491"/>
        <end position="509"/>
    </location>
</feature>
<comment type="caution">
    <text evidence="2">The sequence shown here is derived from an EMBL/GenBank/DDBJ whole genome shotgun (WGS) entry which is preliminary data.</text>
</comment>
<dbReference type="InterPro" id="IPR052396">
    <property type="entry name" value="Meiotic_Drive_Suppr_Kinase"/>
</dbReference>
<dbReference type="InterPro" id="IPR011009">
    <property type="entry name" value="Kinase-like_dom_sf"/>
</dbReference>
<feature type="region of interest" description="Disordered" evidence="1">
    <location>
        <begin position="734"/>
        <end position="770"/>
    </location>
</feature>
<protein>
    <submittedName>
        <fullName evidence="2">Reticulocyte-binding protein 2</fullName>
    </submittedName>
</protein>
<dbReference type="AlphaFoldDB" id="A0A9P4YFQ2"/>
<feature type="compositionally biased region" description="Basic residues" evidence="1">
    <location>
        <begin position="734"/>
        <end position="746"/>
    </location>
</feature>
<proteinExistence type="predicted"/>
<gene>
    <name evidence="2" type="ORF">GY632_3644</name>
</gene>
<evidence type="ECO:0000313" key="3">
    <source>
        <dbReference type="Proteomes" id="UP000749309"/>
    </source>
</evidence>
<feature type="region of interest" description="Disordered" evidence="1">
    <location>
        <begin position="1"/>
        <end position="66"/>
    </location>
</feature>
<organism evidence="2 3">
    <name type="scientific">Trichophyton interdigitale</name>
    <dbReference type="NCBI Taxonomy" id="101480"/>
    <lineage>
        <taxon>Eukaryota</taxon>
        <taxon>Fungi</taxon>
        <taxon>Dikarya</taxon>
        <taxon>Ascomycota</taxon>
        <taxon>Pezizomycotina</taxon>
        <taxon>Eurotiomycetes</taxon>
        <taxon>Eurotiomycetidae</taxon>
        <taxon>Onygenales</taxon>
        <taxon>Arthrodermataceae</taxon>
        <taxon>Trichophyton</taxon>
    </lineage>
</organism>
<dbReference type="PANTHER" id="PTHR37171:SF1">
    <property type="entry name" value="SERINE_THREONINE-PROTEIN KINASE YRZF-RELATED"/>
    <property type="match status" value="1"/>
</dbReference>
<sequence>MSSPPDYHALWLQSQEALKQAEEEKSRAEEEKSRAEEEKSRAEEERSRAEEERSRAEEERDRERQRTRNTTFLEFLGLCHNLFSVPLRVGIPMFSTKGSIKPPIGKACPLQFLKWEDCDIEQQKVYNSVCTYLQPFGEPAPQLFASHHALDHLGEVFSARALSSEKDLEGYERFGVEDHVHKIISELCKIPGAQEEFNLGDGVWFDNHGNDLDSTGDNNRALEPDGYPSRPDQFCIHRVNGQSTQLLTTVEYKPPHKLTVENLRTALKQPINFWEEIVNVDSVPKEGDDKLVHNAYVLTGSAIAQEYHVMLQEGLEYSYLTNGLAVVLLRVPRDTPEVVYYHLCEPKHDIKPENAHLQKPLTTIARVLCLCLMSFRSSIRDQAWRQFAKARVPEWKTSFDHTRSQIPDEELRQNPPGSEYASSESAGAPTISEYMPSSSSFEEVAGASQISTRSNTRSRAQCRPNTAQSSDPPDVDDDPEAGPSGRKRGFSELTTSSSSQSAQSPRQTTGSRQSGGGPYQHNAQFCTQKCLIGLKQGDKLDENCPNVTLHRKTGDGDHHLIDAKTLVQLINKQLDKNLDIDCTPMGNCGECGATGAPFKITCTEYGYTVVGKGTTTHLWGVVSREAEIYRFLKQAQGSAIPVFLGTIDLALTYYLHGAGRIRHMLLMGWAGEHIDGENVDKTVKREVSRSKKEIRSLGLLHGDLRWQNILWNAELNRALIIDFDASEMDPRLLKKQPKQLKRKPSRPKGALSEKVNHGEVKSEQKRLRVL</sequence>
<feature type="compositionally biased region" description="Low complexity" evidence="1">
    <location>
        <begin position="415"/>
        <end position="429"/>
    </location>
</feature>
<dbReference type="EMBL" id="JAAQVJ010000108">
    <property type="protein sequence ID" value="KAF3894685.1"/>
    <property type="molecule type" value="Genomic_DNA"/>
</dbReference>